<organism evidence="3 4">
    <name type="scientific">Ohtaekwangia koreensis</name>
    <dbReference type="NCBI Taxonomy" id="688867"/>
    <lineage>
        <taxon>Bacteria</taxon>
        <taxon>Pseudomonadati</taxon>
        <taxon>Bacteroidota</taxon>
        <taxon>Cytophagia</taxon>
        <taxon>Cytophagales</taxon>
        <taxon>Fulvivirgaceae</taxon>
        <taxon>Ohtaekwangia</taxon>
    </lineage>
</organism>
<dbReference type="Gene3D" id="1.10.10.10">
    <property type="entry name" value="Winged helix-like DNA-binding domain superfamily/Winged helix DNA-binding domain"/>
    <property type="match status" value="1"/>
</dbReference>
<dbReference type="RefSeq" id="WP_079690358.1">
    <property type="nucleotide sequence ID" value="NZ_FUZU01000005.1"/>
</dbReference>
<dbReference type="GO" id="GO:0016788">
    <property type="term" value="F:hydrolase activity, acting on ester bonds"/>
    <property type="evidence" value="ECO:0007669"/>
    <property type="project" value="InterPro"/>
</dbReference>
<evidence type="ECO:0000313" key="3">
    <source>
        <dbReference type="EMBL" id="SKC89495.1"/>
    </source>
</evidence>
<feature type="domain" description="Nuclease-associated modular DNA-binding 1" evidence="1">
    <location>
        <begin position="171"/>
        <end position="203"/>
    </location>
</feature>
<dbReference type="EMBL" id="FUZU01000005">
    <property type="protein sequence ID" value="SKC89495.1"/>
    <property type="molecule type" value="Genomic_DNA"/>
</dbReference>
<dbReference type="SMART" id="SM00497">
    <property type="entry name" value="IENR1"/>
    <property type="match status" value="1"/>
</dbReference>
<evidence type="ECO:0000313" key="4">
    <source>
        <dbReference type="Proteomes" id="UP000190961"/>
    </source>
</evidence>
<evidence type="ECO:0000259" key="2">
    <source>
        <dbReference type="Pfam" id="PF07463"/>
    </source>
</evidence>
<dbReference type="Gene3D" id="3.90.75.20">
    <property type="match status" value="1"/>
</dbReference>
<keyword evidence="4" id="KW-1185">Reference proteome</keyword>
<dbReference type="InterPro" id="IPR044925">
    <property type="entry name" value="His-Me_finger_sf"/>
</dbReference>
<feature type="domain" description="NUMOD4" evidence="2">
    <location>
        <begin position="19"/>
        <end position="68"/>
    </location>
</feature>
<dbReference type="SUPFAM" id="SSF54060">
    <property type="entry name" value="His-Me finger endonucleases"/>
    <property type="match status" value="1"/>
</dbReference>
<proteinExistence type="predicted"/>
<gene>
    <name evidence="3" type="ORF">SAMN05660236_5866</name>
</gene>
<dbReference type="Pfam" id="PF07463">
    <property type="entry name" value="NUMOD4"/>
    <property type="match status" value="1"/>
</dbReference>
<evidence type="ECO:0000259" key="1">
    <source>
        <dbReference type="Pfam" id="PF07453"/>
    </source>
</evidence>
<dbReference type="STRING" id="688867.SAMN05660236_5866"/>
<dbReference type="Proteomes" id="UP000190961">
    <property type="component" value="Unassembled WGS sequence"/>
</dbReference>
<accession>A0A1T5MMQ1</accession>
<name>A0A1T5MMQ1_9BACT</name>
<protein>
    <submittedName>
        <fullName evidence="3">NUMOD1 domain-containing protein</fullName>
    </submittedName>
</protein>
<dbReference type="SUPFAM" id="SSF64496">
    <property type="entry name" value="DNA-binding domain of intron-encoded endonucleases"/>
    <property type="match status" value="1"/>
</dbReference>
<dbReference type="InterPro" id="IPR010896">
    <property type="entry name" value="NUMOD1"/>
</dbReference>
<dbReference type="InterPro" id="IPR036388">
    <property type="entry name" value="WH-like_DNA-bd_sf"/>
</dbReference>
<dbReference type="AlphaFoldDB" id="A0A1T5MMQ1"/>
<dbReference type="InterPro" id="IPR010902">
    <property type="entry name" value="NUMOD4"/>
</dbReference>
<dbReference type="Pfam" id="PF07453">
    <property type="entry name" value="NUMOD1"/>
    <property type="match status" value="1"/>
</dbReference>
<dbReference type="InterPro" id="IPR003647">
    <property type="entry name" value="Intron_nuc_1_rpt"/>
</dbReference>
<reference evidence="3 4" key="1">
    <citation type="submission" date="2017-02" db="EMBL/GenBank/DDBJ databases">
        <authorList>
            <person name="Peterson S.W."/>
        </authorList>
    </citation>
    <scope>NUCLEOTIDE SEQUENCE [LARGE SCALE GENOMIC DNA]</scope>
    <source>
        <strain evidence="3 4">DSM 25262</strain>
    </source>
</reference>
<sequence>MSPEEYPYRNKILKNISGERWLDIPGFEGLYKASNLGRVKSIDRTIPHPRLKEQFVAGRILSQSIAKNKNVKTGEPMVDLRVSLSREGRQYYFNTRRIIYSTFVKNIDYEKDGLYVINKDGDGYNNAVKNLKLVTKSEKSQRVFKRERADSYLKIADRSDWKNYGGYSRRKPVKQYSAKGKLLARYESIREAAQITGCGEKEIILVARGIHRHTKGFKWKYA</sequence>
<dbReference type="OrthoDB" id="6631788at2"/>